<feature type="region of interest" description="Disordered" evidence="11">
    <location>
        <begin position="178"/>
        <end position="218"/>
    </location>
</feature>
<evidence type="ECO:0000256" key="4">
    <source>
        <dbReference type="ARBA" id="ARBA00022771"/>
    </source>
</evidence>
<dbReference type="GO" id="GO:0000981">
    <property type="term" value="F:DNA-binding transcription factor activity, RNA polymerase II-specific"/>
    <property type="evidence" value="ECO:0007669"/>
    <property type="project" value="TreeGrafter"/>
</dbReference>
<keyword evidence="3" id="KW-0677">Repeat</keyword>
<sequence length="854" mass="98919">MEVSEKLAEKCRLCDQVGEKMLSVFDKNEEGHQIMQIIKECLPIIIYRTDPLSKHVCEKCLDQLESLAKFKKTSQDTAERHKEKLKTNGDRENTDIQLFLGCDNDMMEASELKDVSTSTEDLTTYCTNCKQIILDPSVVNEKLLRRRKVVPFYHELDDSLCSSLTEFTQNTEGSQCFDMASEDEDSVDSDERPAKRRRMSEDENEGKENGGLLMIRKPEEINGESNLEDLFADEEEYRYQPLSLLQLTLNVINKQNVPDYEPYDFIRDVIYPTCNYCERTFQNMKLLALHETTHMDVEMGEKIDHPVPWHSSRDDADIRNKWLSYFDENGYEDEHIVVDVVGNDLLIPKDNEDRPALTGEEEIVLVGTQPMVNGIYLGDYTKEERKSFYQSMRIQGVNKKFCHLCRYCFKDNWAIESHYFSSACYYTCRYCGMRFNKQRHRFEEHVEEHKTKKDEISDKVFAASKLSNIVPKIINPQRIRKVTVPEPEPPKPVHIEGVPPEQLTISTQSMAQQLRMKTLMERRTLQPNLQIKEEPQDQKEIITSQSKTGSQAYFCRKCYKVFFKLDEFNVHSKNCDYNQFPQMKAAAAVKPYHLKNGEVSTSPAGRPIRNCAKEIGPYKDEAYLPESILKEPKPAVPQSFVCFICNTPFPTIYSRNSHMRIHKGEMGQQQQMPSTSYNRPRPPQMQNNYQNYKMLPQPPHQMLLPEGLIKQEPMDMPMEPMVEIHEPENNFTGSLGDGAVSITPISKNPKQRPTINPNIMRIVQNNPQLSIKKQAERYSLPGSSSNHMNMMATPPDLDKSYKCSSCWEAFANKSHLYFHKKNQCEGSRFPCPFCKKRFGTEAAYSSHIFYSHPE</sequence>
<evidence type="ECO:0000313" key="15">
    <source>
        <dbReference type="Proteomes" id="UP001159042"/>
    </source>
</evidence>
<comment type="caution">
    <text evidence="14">The sequence shown here is derived from an EMBL/GenBank/DDBJ whole genome shotgun (WGS) entry which is preliminary data.</text>
</comment>
<dbReference type="Proteomes" id="UP001159042">
    <property type="component" value="Unassembled WGS sequence"/>
</dbReference>
<organism evidence="14 15">
    <name type="scientific">Exocentrus adspersus</name>
    <dbReference type="NCBI Taxonomy" id="1586481"/>
    <lineage>
        <taxon>Eukaryota</taxon>
        <taxon>Metazoa</taxon>
        <taxon>Ecdysozoa</taxon>
        <taxon>Arthropoda</taxon>
        <taxon>Hexapoda</taxon>
        <taxon>Insecta</taxon>
        <taxon>Pterygota</taxon>
        <taxon>Neoptera</taxon>
        <taxon>Endopterygota</taxon>
        <taxon>Coleoptera</taxon>
        <taxon>Polyphaga</taxon>
        <taxon>Cucujiformia</taxon>
        <taxon>Chrysomeloidea</taxon>
        <taxon>Cerambycidae</taxon>
        <taxon>Lamiinae</taxon>
        <taxon>Acanthocinini</taxon>
        <taxon>Exocentrus</taxon>
    </lineage>
</organism>
<feature type="binding site" evidence="10">
    <location>
        <position position="14"/>
    </location>
    <ligand>
        <name>Zn(2+)</name>
        <dbReference type="ChEBI" id="CHEBI:29105"/>
    </ligand>
</feature>
<dbReference type="PANTHER" id="PTHR24388">
    <property type="entry name" value="ZINC FINGER PROTEIN"/>
    <property type="match status" value="1"/>
</dbReference>
<dbReference type="EMBL" id="JANEYG010000002">
    <property type="protein sequence ID" value="KAJ8924959.1"/>
    <property type="molecule type" value="Genomic_DNA"/>
</dbReference>
<dbReference type="SUPFAM" id="SSF57716">
    <property type="entry name" value="Glucocorticoid receptor-like (DNA-binding domain)"/>
    <property type="match status" value="1"/>
</dbReference>
<evidence type="ECO:0000256" key="2">
    <source>
        <dbReference type="ARBA" id="ARBA00022723"/>
    </source>
</evidence>
<evidence type="ECO:0000256" key="9">
    <source>
        <dbReference type="PROSITE-ProRule" id="PRU00042"/>
    </source>
</evidence>
<dbReference type="Pfam" id="PF07776">
    <property type="entry name" value="zf-AD"/>
    <property type="match status" value="1"/>
</dbReference>
<keyword evidence="7" id="KW-0539">Nucleus</keyword>
<feature type="binding site" evidence="10">
    <location>
        <position position="60"/>
    </location>
    <ligand>
        <name>Zn(2+)</name>
        <dbReference type="ChEBI" id="CHEBI:29105"/>
    </ligand>
</feature>
<reference evidence="14 15" key="1">
    <citation type="journal article" date="2023" name="Insect Mol. Biol.">
        <title>Genome sequencing provides insights into the evolution of gene families encoding plant cell wall-degrading enzymes in longhorned beetles.</title>
        <authorList>
            <person name="Shin N.R."/>
            <person name="Okamura Y."/>
            <person name="Kirsch R."/>
            <person name="Pauchet Y."/>
        </authorList>
    </citation>
    <scope>NUCLEOTIDE SEQUENCE [LARGE SCALE GENOMIC DNA]</scope>
    <source>
        <strain evidence="14">EAD_L_NR</strain>
    </source>
</reference>
<dbReference type="InterPro" id="IPR050527">
    <property type="entry name" value="Snail/Krueppel_Znf"/>
</dbReference>
<feature type="domain" description="C2H2-type" evidence="12">
    <location>
        <begin position="829"/>
        <end position="854"/>
    </location>
</feature>
<dbReference type="SMART" id="SM00868">
    <property type="entry name" value="zf-AD"/>
    <property type="match status" value="1"/>
</dbReference>
<evidence type="ECO:0000256" key="3">
    <source>
        <dbReference type="ARBA" id="ARBA00022737"/>
    </source>
</evidence>
<evidence type="ECO:0000256" key="6">
    <source>
        <dbReference type="ARBA" id="ARBA00023125"/>
    </source>
</evidence>
<comment type="similarity">
    <text evidence="8">Belongs to the snail C2H2-type zinc-finger protein family.</text>
</comment>
<evidence type="ECO:0000313" key="14">
    <source>
        <dbReference type="EMBL" id="KAJ8924959.1"/>
    </source>
</evidence>
<keyword evidence="6" id="KW-0238">DNA-binding</keyword>
<dbReference type="InterPro" id="IPR013087">
    <property type="entry name" value="Znf_C2H2_type"/>
</dbReference>
<accession>A0AAV8WEK4</accession>
<feature type="binding site" evidence="10">
    <location>
        <position position="11"/>
    </location>
    <ligand>
        <name>Zn(2+)</name>
        <dbReference type="ChEBI" id="CHEBI:29105"/>
    </ligand>
</feature>
<evidence type="ECO:0000259" key="12">
    <source>
        <dbReference type="PROSITE" id="PS50157"/>
    </source>
</evidence>
<dbReference type="PANTHER" id="PTHR24388:SF54">
    <property type="entry name" value="PROTEIN ESCARGOT"/>
    <property type="match status" value="1"/>
</dbReference>
<dbReference type="SUPFAM" id="SSF57667">
    <property type="entry name" value="beta-beta-alpha zinc fingers"/>
    <property type="match status" value="1"/>
</dbReference>
<evidence type="ECO:0000259" key="13">
    <source>
        <dbReference type="PROSITE" id="PS51915"/>
    </source>
</evidence>
<feature type="domain" description="ZAD" evidence="13">
    <location>
        <begin position="9"/>
        <end position="84"/>
    </location>
</feature>
<dbReference type="InterPro" id="IPR012934">
    <property type="entry name" value="Znf_AD"/>
</dbReference>
<evidence type="ECO:0000256" key="11">
    <source>
        <dbReference type="SAM" id="MobiDB-lite"/>
    </source>
</evidence>
<proteinExistence type="inferred from homology"/>
<gene>
    <name evidence="14" type="ORF">NQ315_001124</name>
</gene>
<protein>
    <submittedName>
        <fullName evidence="14">Uncharacterized protein</fullName>
    </submittedName>
</protein>
<comment type="subcellular location">
    <subcellularLocation>
        <location evidence="1">Nucleus</location>
    </subcellularLocation>
</comment>
<keyword evidence="5 10" id="KW-0862">Zinc</keyword>
<evidence type="ECO:0000256" key="5">
    <source>
        <dbReference type="ARBA" id="ARBA00022833"/>
    </source>
</evidence>
<dbReference type="Gene3D" id="3.30.160.60">
    <property type="entry name" value="Classic Zinc Finger"/>
    <property type="match status" value="2"/>
</dbReference>
<dbReference type="Gene3D" id="3.40.1800.20">
    <property type="match status" value="1"/>
</dbReference>
<name>A0AAV8WEK4_9CUCU</name>
<dbReference type="GO" id="GO:0000978">
    <property type="term" value="F:RNA polymerase II cis-regulatory region sequence-specific DNA binding"/>
    <property type="evidence" value="ECO:0007669"/>
    <property type="project" value="TreeGrafter"/>
</dbReference>
<evidence type="ECO:0000256" key="1">
    <source>
        <dbReference type="ARBA" id="ARBA00004123"/>
    </source>
</evidence>
<dbReference type="SMART" id="SM00355">
    <property type="entry name" value="ZnF_C2H2"/>
    <property type="match status" value="6"/>
</dbReference>
<dbReference type="PROSITE" id="PS51915">
    <property type="entry name" value="ZAD"/>
    <property type="match status" value="1"/>
</dbReference>
<dbReference type="GO" id="GO:0008270">
    <property type="term" value="F:zinc ion binding"/>
    <property type="evidence" value="ECO:0007669"/>
    <property type="project" value="UniProtKB-UniRule"/>
</dbReference>
<evidence type="ECO:0000256" key="10">
    <source>
        <dbReference type="PROSITE-ProRule" id="PRU01263"/>
    </source>
</evidence>
<feature type="domain" description="C2H2-type" evidence="12">
    <location>
        <begin position="640"/>
        <end position="667"/>
    </location>
</feature>
<keyword evidence="2 10" id="KW-0479">Metal-binding</keyword>
<dbReference type="InterPro" id="IPR036236">
    <property type="entry name" value="Znf_C2H2_sf"/>
</dbReference>
<dbReference type="AlphaFoldDB" id="A0AAV8WEK4"/>
<feature type="domain" description="C2H2-type" evidence="12">
    <location>
        <begin position="801"/>
        <end position="829"/>
    </location>
</feature>
<evidence type="ECO:0000256" key="8">
    <source>
        <dbReference type="ARBA" id="ARBA00037948"/>
    </source>
</evidence>
<dbReference type="PROSITE" id="PS50157">
    <property type="entry name" value="ZINC_FINGER_C2H2_2"/>
    <property type="match status" value="3"/>
</dbReference>
<keyword evidence="15" id="KW-1185">Reference proteome</keyword>
<feature type="binding site" evidence="10">
    <location>
        <position position="57"/>
    </location>
    <ligand>
        <name>Zn(2+)</name>
        <dbReference type="ChEBI" id="CHEBI:29105"/>
    </ligand>
</feature>
<evidence type="ECO:0000256" key="7">
    <source>
        <dbReference type="ARBA" id="ARBA00023242"/>
    </source>
</evidence>
<keyword evidence="4 9" id="KW-0863">Zinc-finger</keyword>
<dbReference type="GO" id="GO:0005634">
    <property type="term" value="C:nucleus"/>
    <property type="evidence" value="ECO:0007669"/>
    <property type="project" value="UniProtKB-SubCell"/>
</dbReference>
<dbReference type="PROSITE" id="PS00028">
    <property type="entry name" value="ZINC_FINGER_C2H2_1"/>
    <property type="match status" value="3"/>
</dbReference>